<evidence type="ECO:0000313" key="3">
    <source>
        <dbReference type="EMBL" id="WAR10214.1"/>
    </source>
</evidence>
<gene>
    <name evidence="3" type="ORF">MAR_035290</name>
</gene>
<sequence>MASAGEVKGVYVDLQLIVKIDPIRSKKEKRTDLELKQCVYSIVEENIVGLENYFKKTLQFHCVHLAQNKVSSSERLIFVVHDSGELEDLRKICSPHGHKQNDFSFFMTLFFKETKLPVRCRLPVDTTITFLVEMKKNDLEKAMNNLEGANTRKKDEYRSGVDSNPQGATVYNQDETTSGQSEVSTVASKIAHYERINQSLPDEGVCVIKEFVVYVPDEVKLQSVRIKSHDIKKMNVELLPLSTIKGIYAVSMVLPAQHTDGKYKYVLTQRKDYIFRLVSIDNVISSKDFYIKEQRVQRDILDDIFPIGDTILVHLKDILVNASSFENIQDVCMQAEQLCFSCPIANVGDIVKSLIQDIHYYDSDTLAIAALAIGILYKIASSSVLFHLKPDDAAKLAHALTSKQLTVFPTSCTGTVLDFSKALYKVIYGEQFSICLYIRKCSHFLGEKGAVAVFDDNLKHPRKSEPLALDDQDDEAKTLFNILVSSNTDETCLIEKLLRHLPFNLALQAFNQYWHVLTNDRGPKEAIKTRVRAQIACVKKSKDLIKLFELSVQIENFVCQSDCIFGDEIETSVIACIERNVSTTQTIKQHLLNFLNNCSCFRSVDAQCKLIEAVAQSPTAEYRAQFLTLMTVERFVQAYQTIPAAIYVTLIEQELKHAPRATNKVTLAITTVYAMLSNDLVIERQDVHESMEQLVKKELEEYSIKDSIKAISSIEHMLEQYEILDTIFSCNFKDKLKSFSKQPLDILQMFTEQMESHQLDSRLQARFVCLVIDHFFQQKLDYNPYVTFKHILKSSRFWENIDKVSGNMAEIVQSNATVKHIMQDLKSVGKALLEREASIQFLADLRLFDGNTKRLLGICGLTNEEINSIPVMIREFEAGLKKTCDSVVDVLESLNKMGKTLPVQGLPTVLKYMKRCQKKVNLKQLSLKECHSQKWLWGDYQTFPEMCVRLQSIVSSQMFWNVSLDSTCKLYGTNLTSKDFLDEAGTSIDVLLSIRHLFETEDNRSELSGDECLQRVSEFVKCMKDVGEKVYLEAWKSLEDDGKKITISKVMNMFENTNVLNEVTIIERHTSKRLNQHVRETLLRLAKMESVRVSVNTIQRFLHLFKLDTSSSGEIQSAFDSFHRLNKSQVLQETFETIQRDLDTIFQLVGILTEDAINIMGELTKSTQLVEFINEIELDDVRNLIDAVEDISESHVQESTVSALIETKKFLLPLLVTTSEEHDCKWVLHTLRKQVENLQAHAPIFPAKIAECSDNLHNLKSLYNNVANRGQQTRDIIKSIVSKGRFVFESVPHSSAVLMEVKYKENKIKFVKQESTFSDIRSRALLLLNSERKTTDSVVHHDEFKKFVNVFDTCLEIKETLIALKLSGHTKYTKYKQKLETTELSHERARLNQELCEWTLLLKEIRREFYLINFIHGCDIHILYEFLENGQRASDVDMLLKFIHPDICQHHFNDSYTEMKETCCHFLRHIGMSLHHTFEKLCLCLPRRLIKTDDELNQNMTEMVHEGKLLVANLDENSEFVIRTILALYQNTNGMMPEPNQLLLCSHETAWNEIELLLTRCQGAYSFFGESPLYCLANVENLSNELQFHLVKELREFSTMSHFRLAIVCRGSKNHPFVDQLSGYLCKIHPVSEKTSSTIFRQFCPEVRTYTSEVAGLGKSTKISEQAQSKTKGVLSLHISGLSPKKDLIENLKQLHVKPYHVLHLDVGSVEQTQELDLFIFELIIMKYISVGSHSFFLTTNNVCIELANTINNTLRNRMHTATLFQRVHMTWTNFSDFIVSQEINSPIQVVCHYLQALEQNALDRQEIRLHGHNKMPPLSEQQCRTLLQNSFGMTSDISFSIVHTFLNVLADQLKKLSCSAYFKISNIADMIGKDSCPTVRSSLVKSMVEVSREFASRSVNACRTSQSATVENDKRMKHPSNDVASKLVGRVESMIRWEESNHLIYVFHNQDIQTLSPMYRDKSKVPLHIKTLFETQMKKSMSDLNVMEQTELQRLLQRVARTNKFDLPLVKLQELSKGYALTPDNLLKMVLIMMRITAKVPVVIMGETGCGKTSLVRYLASICEVPFAVLNIHAGVDKSSITTRVMNENTLSLKRLKEQRWLFLDEINTSECIGLSCDIICHHKCNGVLLAPNLVIMGACNPYKLRTLETIHTAGLSGKVKTDDLSKLVYRVLPLPEMMVDFVWDFGSLSEKDELIYIERMIEAVFSPKFPQHKLLRDLISISQTFVRSIQQASCAVSLRDVYRCQTLVNWFRGFLKQKGSLRNTEIDTNAIILALAHCYHSRFTDKDDRKNYRRRLAVGFSKNEYQQYTETVISTVIRTEQEDILNRMDLPLGTAKNTALQENVFMIIVCILNKIPIFVVGKPGCSKSLAMQIIRNNLRGKDSRDDLFKTLPQLYCVSFQGSESSTSDGIIKVFEKADNYQKSNSNDDVLSVVILDEIGLAEISRFNPLKVLHSLLEPDGKSQPTVAVVGISNWSLDASKMNRGIHLSRPDMDEEELFETAVSISRSFTDKEEAGLTKSFMIGQTLKSSLNTDEIVDDLKAIAHCYCLYTVQLQFKNFHGLRDFYALVKYVAKKLAFSQNVLHEEKASVIMEGLQRNFSGLRSETKSLIDNFQTCLSGEIDCLSVSQLIKANIEDVQARHLMIITKGESVIGILDQILEDTGRTTKEIIFGSQFEEDLTDDYHYRILSRIILCMEQGFVLILKDLDDIYGSLYDMLNQNYTRIGKKNNCRVALGPYSNPFCHVSDTFRCIVLVDSDKIDLADPPFLNRFEKQVLSFADVLEPKEENLKAEIDEWLEKISTVNDSSFSKHDLFPYFNDELIVSLSIFSCRYETTLHGAFELCKKKLLLLMRPDAIIRLHRAEDDEMRMNCTTLQDDYFELPIHFGLRHLVQHNIDAEISPYTDSKKPVFTITCTYSNIHAKIDDELKGFAVQIEKLGAFKSEKQLSLKLQEFWRNPETKILIVQCHSHDDEKHIMLAKSLIEKYRREEEENGQVMIIKHVYLIIHLVGRGNVAGSFSQLNFLSGWDLLILENLESTPVTLPELCTKTLKQTIQDMKPLKNNITDGLFWAFTKIKYGYMGRNVDSITEIISKMSQSIEFVKEIETMILNIIENDVTDKQNSEWFYVVACDQSALGSCSFFMEALERYISYIIRGPLAKIIFKLEDLGALESFFKADSCTQTRRNCWAAMFHNENIFSIADVKSETGPECYRCSTPDVLLTMPFSYIFFQETEKTKDFFMRDAIHAKAKCDLGAEEELPVDVMNELITQQKESVDAKVPEIDDDAVYESLHNDYIQDFCNLVSLSLCSDLPEESRIEYMKWALKQKMEVDNSLPETLIDIIVKMHCCSWLHMPLFAAVLHLFDACRQLLDNADALASIQLFLKNVRQNSAVIEPNEYLHEAILIDDQNVLATPPSIEIAKSDFEFQSSDETKSLECDNKQDQAESGQSNEHSTESLPIEEHTHEEDQEGSICSKTTNETSETDDEVDVFKDLVAHICSLILPSEENMKTFTNIQQWLVMVRRILLISEYISVDSKEYQSVKICHDFASFVVFPQNIKCLYQLGNALMENDLGSEEVFSQIISVVKNGKGNYLQPDILRAIRQYLISCISMNNHAHAIGLPFILASMQLLTDNDLHLLCVPFSCAIQEEIIENEDVLTTILSEIETEENESDFIQTLDLFVTQLQQTGMNSQFLLLIVDIFQDHYNNNFDDSNTDLILAAGRLLQNETTGIKMMASVAYIKATILKMANLNIEDQETNPLLDAIDAVLNGLNKGHVHETVRTYLVKVFGTKIGLSSLVELSKKLSCRVKSLESIDWTEKYQSTCVENNPLLSLFNTKLAQMEDKCFATHGNSPIAFEKSLKEMFQTVKLTPNTDIRLFAMGLAAKEFYLPQHRKILSDTKMFTDKVFEVFCPELDKDQQTLLSCLLGRRNFAVQALQNDTQMPFQQYAINTILLKLNSYALCLGDGGMNSLVKVCLTKPKMLEGFYIPGFPANQKRKSSEKEHSSLDNLTLQKCICGQVMSIRSETKIQRCVFCGASFDEGSLYSSTMHTTETDQEESKGWVLAVDCKSETFELQINRGMSPLTCAVLQFFVTGSVYSSLALRFIDEKSLEGIVPFDSLAEGLNNALQTLWNEIKSSLNLDDYHTCMFLHRVIEANVASLFKTIAMFEHPSERRQWEKEFEKNLNILLCNKLTGIYEEIQNCDQVYEYPANCFEQTVREADCENEDTHSVHHLFRLTAKPTKADFISQLFMKMNEYPFLVYIIKNEDILSLPHYLYDVIQWHLTSVVTISYNFKRNDCLRMSVQEFHDKVIDKTKRKTSTARFKEFKKSWNRLCHILNDLGILSDYPLMEGTTKMEDCLLLDINSRVFKVLEKLVHIQNGIIEKALVLAPDCPSLQFMMHSRGFAHIRCTPIAEIRFQNQKADTIIAIEDDITNGDLVHLDNTWEDVVFQESHCELVYGLGKTMKYDFHKIEKRMAETLLFGKSMIDLKFGNLPAIIFVDELYKNILSLIKDFRVSCPQKPLPKDMEDIIKRNTSDNTGMASQMLSGLDMVLSLLKRTKCDPYKSLVDYINGRQSIIGTSFPTQHLPSQSILVCHVVDLHELLEEISAERLIEGWHDDFSNDLEKEIEEHFRNITSIASCESILKAIKRFVYRCLFMSEVDAEQQLNQFLSHESFWPSNSWRKGKLLLNGKEEDIMDVIPADVQVCHIGTLAKLLSENIEKQQQGEVRMDAVITSWKSVRPEKSSKVVRQKKTAKKLKKFSK</sequence>
<dbReference type="Proteomes" id="UP001164746">
    <property type="component" value="Chromosome 7"/>
</dbReference>
<reference evidence="3" key="1">
    <citation type="submission" date="2022-11" db="EMBL/GenBank/DDBJ databases">
        <title>Centuries of genome instability and evolution in soft-shell clam transmissible cancer (bioRxiv).</title>
        <authorList>
            <person name="Hart S.F.M."/>
            <person name="Yonemitsu M.A."/>
            <person name="Giersch R.M."/>
            <person name="Beal B.F."/>
            <person name="Arriagada G."/>
            <person name="Davis B.W."/>
            <person name="Ostrander E.A."/>
            <person name="Goff S.P."/>
            <person name="Metzger M.J."/>
        </authorList>
    </citation>
    <scope>NUCLEOTIDE SEQUENCE</scope>
    <source>
        <strain evidence="3">MELC-2E11</strain>
        <tissue evidence="3">Siphon/mantle</tissue>
    </source>
</reference>
<dbReference type="EMBL" id="CP111018">
    <property type="protein sequence ID" value="WAR10214.1"/>
    <property type="molecule type" value="Genomic_DNA"/>
</dbReference>
<dbReference type="SMART" id="SM00382">
    <property type="entry name" value="AAA"/>
    <property type="match status" value="2"/>
</dbReference>
<dbReference type="PANTHER" id="PTHR22605:SF1">
    <property type="entry name" value="RZ-TYPE DOMAIN-CONTAINING PROTEIN"/>
    <property type="match status" value="1"/>
</dbReference>
<feature type="domain" description="AAA+ ATPase" evidence="2">
    <location>
        <begin position="2039"/>
        <end position="2167"/>
    </location>
</feature>
<feature type="compositionally biased region" description="Basic and acidic residues" evidence="1">
    <location>
        <begin position="3429"/>
        <end position="3441"/>
    </location>
</feature>
<feature type="region of interest" description="Disordered" evidence="1">
    <location>
        <begin position="154"/>
        <end position="178"/>
    </location>
</feature>
<organism evidence="3 4">
    <name type="scientific">Mya arenaria</name>
    <name type="common">Soft-shell clam</name>
    <dbReference type="NCBI Taxonomy" id="6604"/>
    <lineage>
        <taxon>Eukaryota</taxon>
        <taxon>Metazoa</taxon>
        <taxon>Spiralia</taxon>
        <taxon>Lophotrochozoa</taxon>
        <taxon>Mollusca</taxon>
        <taxon>Bivalvia</taxon>
        <taxon>Autobranchia</taxon>
        <taxon>Heteroconchia</taxon>
        <taxon>Euheterodonta</taxon>
        <taxon>Imparidentia</taxon>
        <taxon>Neoheterodontei</taxon>
        <taxon>Myida</taxon>
        <taxon>Myoidea</taxon>
        <taxon>Myidae</taxon>
        <taxon>Mya</taxon>
    </lineage>
</organism>
<dbReference type="InterPro" id="IPR003593">
    <property type="entry name" value="AAA+_ATPase"/>
</dbReference>
<evidence type="ECO:0000256" key="1">
    <source>
        <dbReference type="SAM" id="MobiDB-lite"/>
    </source>
</evidence>
<evidence type="ECO:0000313" key="4">
    <source>
        <dbReference type="Proteomes" id="UP001164746"/>
    </source>
</evidence>
<name>A0ABY7EM77_MYAAR</name>
<dbReference type="InterPro" id="IPR027417">
    <property type="entry name" value="P-loop_NTPase"/>
</dbReference>
<dbReference type="InterPro" id="IPR031248">
    <property type="entry name" value="RNF213"/>
</dbReference>
<keyword evidence="4" id="KW-1185">Reference proteome</keyword>
<feature type="compositionally biased region" description="Polar residues" evidence="1">
    <location>
        <begin position="161"/>
        <end position="178"/>
    </location>
</feature>
<dbReference type="PANTHER" id="PTHR22605">
    <property type="entry name" value="RZ-TYPE DOMAIN-CONTAINING PROTEIN"/>
    <property type="match status" value="1"/>
</dbReference>
<dbReference type="Gene3D" id="3.40.50.300">
    <property type="entry name" value="P-loop containing nucleotide triphosphate hydrolases"/>
    <property type="match status" value="2"/>
</dbReference>
<feature type="region of interest" description="Disordered" evidence="1">
    <location>
        <begin position="3429"/>
        <end position="3482"/>
    </location>
</feature>
<dbReference type="CDD" id="cd00009">
    <property type="entry name" value="AAA"/>
    <property type="match status" value="1"/>
</dbReference>
<evidence type="ECO:0000259" key="2">
    <source>
        <dbReference type="SMART" id="SM00382"/>
    </source>
</evidence>
<protein>
    <submittedName>
        <fullName evidence="3">R213A-like protein</fullName>
    </submittedName>
</protein>
<dbReference type="SUPFAM" id="SSF52540">
    <property type="entry name" value="P-loop containing nucleoside triphosphate hydrolases"/>
    <property type="match status" value="2"/>
</dbReference>
<feature type="domain" description="AAA+ ATPase" evidence="2">
    <location>
        <begin position="2355"/>
        <end position="2493"/>
    </location>
</feature>
<accession>A0ABY7EM77</accession>
<feature type="compositionally biased region" description="Polar residues" evidence="1">
    <location>
        <begin position="3469"/>
        <end position="3478"/>
    </location>
</feature>
<proteinExistence type="predicted"/>